<name>G7VCV0_9CREN</name>
<dbReference type="Proteomes" id="UP000005867">
    <property type="component" value="Chromosome"/>
</dbReference>
<keyword evidence="2" id="KW-1185">Reference proteome</keyword>
<dbReference type="BioCyc" id="PSP1104324:GJSN-1178-MONOMER"/>
<gene>
    <name evidence="1" type="ORF">P186_1208</name>
</gene>
<dbReference type="AlphaFoldDB" id="G7VCV0"/>
<organism evidence="1 2">
    <name type="scientific">Pyrobaculum ferrireducens</name>
    <dbReference type="NCBI Taxonomy" id="1104324"/>
    <lineage>
        <taxon>Archaea</taxon>
        <taxon>Thermoproteota</taxon>
        <taxon>Thermoprotei</taxon>
        <taxon>Thermoproteales</taxon>
        <taxon>Thermoproteaceae</taxon>
        <taxon>Pyrobaculum</taxon>
    </lineage>
</organism>
<proteinExistence type="predicted"/>
<dbReference type="eggNOG" id="arCOG05602">
    <property type="taxonomic scope" value="Archaea"/>
</dbReference>
<dbReference type="EMBL" id="CP003098">
    <property type="protein sequence ID" value="AET32639.1"/>
    <property type="molecule type" value="Genomic_DNA"/>
</dbReference>
<dbReference type="HOGENOM" id="CLU_2712989_0_0_2"/>
<reference evidence="1 2" key="1">
    <citation type="journal article" date="2012" name="J. Bacteriol.">
        <title>Complete genome sequence of strain 1860, a crenarchaeon of the genus pyrobaculum able to grow with various electron acceptors.</title>
        <authorList>
            <person name="Mardanov A.V."/>
            <person name="Gumerov V.M."/>
            <person name="Slobodkina G.B."/>
            <person name="Beletsky A.V."/>
            <person name="Bonch-Osmolovskaya E.A."/>
            <person name="Ravin N.V."/>
            <person name="Skryabin K.G."/>
        </authorList>
    </citation>
    <scope>NUCLEOTIDE SEQUENCE [LARGE SCALE GENOMIC DNA]</scope>
    <source>
        <strain evidence="1 2">1860</strain>
    </source>
</reference>
<protein>
    <submittedName>
        <fullName evidence="1">Uncharacterized protein</fullName>
    </submittedName>
</protein>
<accession>G7VCV0</accession>
<evidence type="ECO:0000313" key="1">
    <source>
        <dbReference type="EMBL" id="AET32639.1"/>
    </source>
</evidence>
<evidence type="ECO:0000313" key="2">
    <source>
        <dbReference type="Proteomes" id="UP000005867"/>
    </source>
</evidence>
<dbReference type="STRING" id="1104324.P186_1208"/>
<dbReference type="KEGG" id="pyr:P186_1208"/>
<sequence length="59" mass="6730">MVDSIYRRIVGELRAMSRRVEVHVEGNKITIPLVEGVYDAVWRIIKTSPSVVITSVDFK</sequence>